<evidence type="ECO:0000313" key="2">
    <source>
        <dbReference type="EMBL" id="KAK9139741.1"/>
    </source>
</evidence>
<dbReference type="AlphaFoldDB" id="A0AAP0JTP3"/>
<name>A0AAP0JTP3_9MAGN</name>
<dbReference type="Proteomes" id="UP001419268">
    <property type="component" value="Unassembled WGS sequence"/>
</dbReference>
<proteinExistence type="predicted"/>
<accession>A0AAP0JTP3</accession>
<organism evidence="2 3">
    <name type="scientific">Stephania cephalantha</name>
    <dbReference type="NCBI Taxonomy" id="152367"/>
    <lineage>
        <taxon>Eukaryota</taxon>
        <taxon>Viridiplantae</taxon>
        <taxon>Streptophyta</taxon>
        <taxon>Embryophyta</taxon>
        <taxon>Tracheophyta</taxon>
        <taxon>Spermatophyta</taxon>
        <taxon>Magnoliopsida</taxon>
        <taxon>Ranunculales</taxon>
        <taxon>Menispermaceae</taxon>
        <taxon>Menispermoideae</taxon>
        <taxon>Cissampelideae</taxon>
        <taxon>Stephania</taxon>
    </lineage>
</organism>
<dbReference type="EMBL" id="JBBNAG010000004">
    <property type="protein sequence ID" value="KAK9139741.1"/>
    <property type="molecule type" value="Genomic_DNA"/>
</dbReference>
<keyword evidence="1" id="KW-1133">Transmembrane helix</keyword>
<evidence type="ECO:0000313" key="3">
    <source>
        <dbReference type="Proteomes" id="UP001419268"/>
    </source>
</evidence>
<keyword evidence="3" id="KW-1185">Reference proteome</keyword>
<comment type="caution">
    <text evidence="2">The sequence shown here is derived from an EMBL/GenBank/DDBJ whole genome shotgun (WGS) entry which is preliminary data.</text>
</comment>
<protein>
    <submittedName>
        <fullName evidence="2">Uncharacterized protein</fullName>
    </submittedName>
</protein>
<gene>
    <name evidence="2" type="ORF">Scep_009422</name>
</gene>
<keyword evidence="1" id="KW-0472">Membrane</keyword>
<sequence>MLVRITRRRKTRLEVSDEMMIFHMVSCVLNIFGSFGMRIQGLGKERHQMGAESTHCEKSA</sequence>
<evidence type="ECO:0000256" key="1">
    <source>
        <dbReference type="SAM" id="Phobius"/>
    </source>
</evidence>
<keyword evidence="1" id="KW-0812">Transmembrane</keyword>
<reference evidence="2 3" key="1">
    <citation type="submission" date="2024-01" db="EMBL/GenBank/DDBJ databases">
        <title>Genome assemblies of Stephania.</title>
        <authorList>
            <person name="Yang L."/>
        </authorList>
    </citation>
    <scope>NUCLEOTIDE SEQUENCE [LARGE SCALE GENOMIC DNA]</scope>
    <source>
        <strain evidence="2">JXDWG</strain>
        <tissue evidence="2">Leaf</tissue>
    </source>
</reference>
<feature type="transmembrane region" description="Helical" evidence="1">
    <location>
        <begin position="20"/>
        <end position="39"/>
    </location>
</feature>